<dbReference type="Pfam" id="PF01755">
    <property type="entry name" value="Glyco_transf_25"/>
    <property type="match status" value="1"/>
</dbReference>
<sequence>MLADSTNGKNSCEIPKFYFINLERSKDRLEHMNKFFKKIKKKTGMVPRFQRVDAFDGKKMEANIDNLSNLKLKDMWHKKENNRYAIGPEFGCTYSHIKSMKVFLDDKENTDDVAFICEDDLELFKIGEDFFKKILNQIIVAAKKHELVAVSCVGSPTLIGPMINTIKQPAFVDYHDNRGKLYGTGCYIITRDLAKNITDKYWQNNKLIIPENHTSMVADHFIYPQALKTMFMIPSLFAIKPENDSYIHSEHLSMHDMVQKMMFQMWSNFNIATKSEVAIISNNEWGEDYYINKTIKYNTPTIGTKFSPEDYVKFIEKFEEYLKVNIVEESNVTYPIGKLSLPESNESILIHFVDEKTWVMAERHWMDRKTLLPKNKSDILFKICDSKFNGSLTDDLLKRFYKSGISKKVVFLSEYCEFREKYINKKYDAKNIPLKYCDSKNKSCPSGKELFKLCGIN</sequence>
<name>A0A6C0IXS0_9ZZZZ</name>
<evidence type="ECO:0000313" key="2">
    <source>
        <dbReference type="EMBL" id="QHT96273.1"/>
    </source>
</evidence>
<dbReference type="InterPro" id="IPR002654">
    <property type="entry name" value="Glyco_trans_25"/>
</dbReference>
<dbReference type="SUPFAM" id="SSF142795">
    <property type="entry name" value="CAC2185-like"/>
    <property type="match status" value="1"/>
</dbReference>
<proteinExistence type="predicted"/>
<dbReference type="EMBL" id="MN740255">
    <property type="protein sequence ID" value="QHT96273.1"/>
    <property type="molecule type" value="Genomic_DNA"/>
</dbReference>
<dbReference type="AlphaFoldDB" id="A0A6C0IXS0"/>
<reference evidence="2" key="1">
    <citation type="journal article" date="2020" name="Nature">
        <title>Giant virus diversity and host interactions through global metagenomics.</title>
        <authorList>
            <person name="Schulz F."/>
            <person name="Roux S."/>
            <person name="Paez-Espino D."/>
            <person name="Jungbluth S."/>
            <person name="Walsh D.A."/>
            <person name="Denef V.J."/>
            <person name="McMahon K.D."/>
            <person name="Konstantinidis K.T."/>
            <person name="Eloe-Fadrosh E.A."/>
            <person name="Kyrpides N.C."/>
            <person name="Woyke T."/>
        </authorList>
    </citation>
    <scope>NUCLEOTIDE SEQUENCE</scope>
    <source>
        <strain evidence="2">GVMAG-M-3300024302-11</strain>
    </source>
</reference>
<dbReference type="InterPro" id="IPR015037">
    <property type="entry name" value="DUF1919"/>
</dbReference>
<protein>
    <recommendedName>
        <fullName evidence="1">Glycosyl transferase family 25 domain-containing protein</fullName>
    </recommendedName>
</protein>
<feature type="domain" description="Glycosyl transferase family 25" evidence="1">
    <location>
        <begin position="16"/>
        <end position="200"/>
    </location>
</feature>
<evidence type="ECO:0000259" key="1">
    <source>
        <dbReference type="Pfam" id="PF01755"/>
    </source>
</evidence>
<accession>A0A6C0IXS0</accession>
<dbReference type="InterPro" id="IPR037226">
    <property type="entry name" value="CAC2185-like_sf"/>
</dbReference>
<dbReference type="Pfam" id="PF08942">
    <property type="entry name" value="DUF1919"/>
    <property type="match status" value="1"/>
</dbReference>
<organism evidence="2">
    <name type="scientific">viral metagenome</name>
    <dbReference type="NCBI Taxonomy" id="1070528"/>
    <lineage>
        <taxon>unclassified sequences</taxon>
        <taxon>metagenomes</taxon>
        <taxon>organismal metagenomes</taxon>
    </lineage>
</organism>